<dbReference type="RefSeq" id="XP_056510197.1">
    <property type="nucleotide sequence ID" value="XM_056657397.1"/>
</dbReference>
<proteinExistence type="predicted"/>
<keyword evidence="2" id="KW-1185">Reference proteome</keyword>
<sequence length="108" mass="12310">MNLCYPLAVYATVQKHLHQKLEYPGDLTTWETFVSISKTITLPKRPPAAMGRRVQFGFVSPCRTGQRDRRCEMHGLRDKEFGDIDRVFGFTDLALTNTFPICLSMAKA</sequence>
<reference evidence="1" key="2">
    <citation type="journal article" date="2023" name="IMA Fungus">
        <title>Comparative genomic study of the Penicillium genus elucidates a diverse pangenome and 15 lateral gene transfer events.</title>
        <authorList>
            <person name="Petersen C."/>
            <person name="Sorensen T."/>
            <person name="Nielsen M.R."/>
            <person name="Sondergaard T.E."/>
            <person name="Sorensen J.L."/>
            <person name="Fitzpatrick D.A."/>
            <person name="Frisvad J.C."/>
            <person name="Nielsen K.L."/>
        </authorList>
    </citation>
    <scope>NUCLEOTIDE SEQUENCE</scope>
    <source>
        <strain evidence="1">IBT 34128</strain>
    </source>
</reference>
<organism evidence="1 2">
    <name type="scientific">Penicillium alfredii</name>
    <dbReference type="NCBI Taxonomy" id="1506179"/>
    <lineage>
        <taxon>Eukaryota</taxon>
        <taxon>Fungi</taxon>
        <taxon>Dikarya</taxon>
        <taxon>Ascomycota</taxon>
        <taxon>Pezizomycotina</taxon>
        <taxon>Eurotiomycetes</taxon>
        <taxon>Eurotiomycetidae</taxon>
        <taxon>Eurotiales</taxon>
        <taxon>Aspergillaceae</taxon>
        <taxon>Penicillium</taxon>
    </lineage>
</organism>
<evidence type="ECO:0000313" key="2">
    <source>
        <dbReference type="Proteomes" id="UP001141434"/>
    </source>
</evidence>
<name>A0A9W9F1R4_9EURO</name>
<dbReference type="Gene3D" id="3.40.50.720">
    <property type="entry name" value="NAD(P)-binding Rossmann-like Domain"/>
    <property type="match status" value="1"/>
</dbReference>
<comment type="caution">
    <text evidence="1">The sequence shown here is derived from an EMBL/GenBank/DDBJ whole genome shotgun (WGS) entry which is preliminary data.</text>
</comment>
<evidence type="ECO:0000313" key="1">
    <source>
        <dbReference type="EMBL" id="KAJ5092000.1"/>
    </source>
</evidence>
<dbReference type="Proteomes" id="UP001141434">
    <property type="component" value="Unassembled WGS sequence"/>
</dbReference>
<protein>
    <submittedName>
        <fullName evidence="1">Uncharacterized protein</fullName>
    </submittedName>
</protein>
<dbReference type="EMBL" id="JAPMSZ010000009">
    <property type="protein sequence ID" value="KAJ5092000.1"/>
    <property type="molecule type" value="Genomic_DNA"/>
</dbReference>
<dbReference type="OrthoDB" id="1731983at2759"/>
<reference evidence="1" key="1">
    <citation type="submission" date="2022-11" db="EMBL/GenBank/DDBJ databases">
        <authorList>
            <person name="Petersen C."/>
        </authorList>
    </citation>
    <scope>NUCLEOTIDE SEQUENCE</scope>
    <source>
        <strain evidence="1">IBT 34128</strain>
    </source>
</reference>
<dbReference type="GeneID" id="81396566"/>
<dbReference type="AlphaFoldDB" id="A0A9W9F1R4"/>
<accession>A0A9W9F1R4</accession>
<gene>
    <name evidence="1" type="ORF">NUU61_006870</name>
</gene>